<keyword evidence="1 16" id="KW-0813">Transport</keyword>
<evidence type="ECO:0000256" key="4">
    <source>
        <dbReference type="ARBA" id="ARBA00022553"/>
    </source>
</evidence>
<keyword evidence="15 16" id="KW-0739">Sodium transport</keyword>
<dbReference type="PANTHER" id="PTHR37838:SF1">
    <property type="entry name" value="NA(+)-TRANSLOCATING NADH-QUINONE REDUCTASE SUBUNIT C"/>
    <property type="match status" value="1"/>
</dbReference>
<dbReference type="GO" id="GO:0006814">
    <property type="term" value="P:sodium ion transport"/>
    <property type="evidence" value="ECO:0007669"/>
    <property type="project" value="UniProtKB-UniRule"/>
</dbReference>
<dbReference type="NCBIfam" id="TIGR01938">
    <property type="entry name" value="nqrC"/>
    <property type="match status" value="1"/>
</dbReference>
<evidence type="ECO:0000256" key="13">
    <source>
        <dbReference type="ARBA" id="ARBA00023075"/>
    </source>
</evidence>
<dbReference type="InterPro" id="IPR010204">
    <property type="entry name" value="NqrC"/>
</dbReference>
<evidence type="ECO:0000256" key="12">
    <source>
        <dbReference type="ARBA" id="ARBA00023065"/>
    </source>
</evidence>
<name>A0A315ZBV0_SEDFL</name>
<evidence type="ECO:0000256" key="16">
    <source>
        <dbReference type="HAMAP-Rule" id="MF_00427"/>
    </source>
</evidence>
<proteinExistence type="inferred from homology"/>
<keyword evidence="9 16" id="KW-1133">Transmembrane helix</keyword>
<keyword evidence="12 16" id="KW-0406">Ion transport</keyword>
<keyword evidence="2 16" id="KW-1003">Cell membrane</keyword>
<dbReference type="OrthoDB" id="9813828at2"/>
<feature type="transmembrane region" description="Helical" evidence="16">
    <location>
        <begin position="6"/>
        <end position="30"/>
    </location>
</feature>
<keyword evidence="20" id="KW-1185">Reference proteome</keyword>
<dbReference type="EMBL" id="QGDO01000002">
    <property type="protein sequence ID" value="PWJ42840.1"/>
    <property type="molecule type" value="Genomic_DNA"/>
</dbReference>
<dbReference type="InterPro" id="IPR007329">
    <property type="entry name" value="FMN-bd"/>
</dbReference>
<keyword evidence="6 16" id="KW-0288">FMN</keyword>
<keyword evidence="7 16" id="KW-0812">Transmembrane</keyword>
<keyword evidence="14 16" id="KW-0472">Membrane</keyword>
<accession>A0A315ZBV0</accession>
<evidence type="ECO:0000313" key="19">
    <source>
        <dbReference type="EMBL" id="PWJ42840.1"/>
    </source>
</evidence>
<evidence type="ECO:0000256" key="2">
    <source>
        <dbReference type="ARBA" id="ARBA00022475"/>
    </source>
</evidence>
<keyword evidence="11 16" id="KW-0915">Sodium</keyword>
<dbReference type="GO" id="GO:0010181">
    <property type="term" value="F:FMN binding"/>
    <property type="evidence" value="ECO:0007669"/>
    <property type="project" value="UniProtKB-UniRule"/>
</dbReference>
<feature type="modified residue" description="FMN phosphoryl threonine" evidence="16">
    <location>
        <position position="233"/>
    </location>
</feature>
<comment type="subcellular location">
    <subcellularLocation>
        <location evidence="16">Cell membrane</location>
        <topology evidence="16">Single-pass membrane protein</topology>
    </subcellularLocation>
</comment>
<evidence type="ECO:0000256" key="9">
    <source>
        <dbReference type="ARBA" id="ARBA00022989"/>
    </source>
</evidence>
<dbReference type="SMART" id="SM00900">
    <property type="entry name" value="FMN_bind"/>
    <property type="match status" value="1"/>
</dbReference>
<evidence type="ECO:0000256" key="17">
    <source>
        <dbReference type="PIRNR" id="PIRNR009437"/>
    </source>
</evidence>
<dbReference type="PANTHER" id="PTHR37838">
    <property type="entry name" value="NA(+)-TRANSLOCATING NADH-QUINONE REDUCTASE SUBUNIT C"/>
    <property type="match status" value="1"/>
</dbReference>
<evidence type="ECO:0000256" key="15">
    <source>
        <dbReference type="ARBA" id="ARBA00023201"/>
    </source>
</evidence>
<dbReference type="Pfam" id="PF04205">
    <property type="entry name" value="FMN_bind"/>
    <property type="match status" value="1"/>
</dbReference>
<keyword evidence="4 16" id="KW-0597">Phosphoprotein</keyword>
<comment type="catalytic activity">
    <reaction evidence="16 17">
        <text>a ubiquinone + n Na(+)(in) + NADH + H(+) = a ubiquinol + n Na(+)(out) + NAD(+)</text>
        <dbReference type="Rhea" id="RHEA:47748"/>
        <dbReference type="Rhea" id="RHEA-COMP:9565"/>
        <dbReference type="Rhea" id="RHEA-COMP:9566"/>
        <dbReference type="ChEBI" id="CHEBI:15378"/>
        <dbReference type="ChEBI" id="CHEBI:16389"/>
        <dbReference type="ChEBI" id="CHEBI:17976"/>
        <dbReference type="ChEBI" id="CHEBI:29101"/>
        <dbReference type="ChEBI" id="CHEBI:57540"/>
        <dbReference type="ChEBI" id="CHEBI:57945"/>
        <dbReference type="EC" id="7.2.1.1"/>
    </reaction>
</comment>
<evidence type="ECO:0000259" key="18">
    <source>
        <dbReference type="SMART" id="SM00900"/>
    </source>
</evidence>
<keyword evidence="13 16" id="KW-0830">Ubiquinone</keyword>
<dbReference type="RefSeq" id="WP_109616963.1">
    <property type="nucleotide sequence ID" value="NZ_QGDO01000002.1"/>
</dbReference>
<dbReference type="Proteomes" id="UP000245535">
    <property type="component" value="Unassembled WGS sequence"/>
</dbReference>
<evidence type="ECO:0000256" key="7">
    <source>
        <dbReference type="ARBA" id="ARBA00022692"/>
    </source>
</evidence>
<feature type="domain" description="FMN-binding" evidence="18">
    <location>
        <begin position="151"/>
        <end position="250"/>
    </location>
</feature>
<keyword evidence="3" id="KW-0997">Cell inner membrane</keyword>
<comment type="similarity">
    <text evidence="16 17">Belongs to the NqrC family.</text>
</comment>
<evidence type="ECO:0000256" key="10">
    <source>
        <dbReference type="ARBA" id="ARBA00023027"/>
    </source>
</evidence>
<dbReference type="PIRSF" id="PIRSF009437">
    <property type="entry name" value="NQR-1_subunit_C"/>
    <property type="match status" value="1"/>
</dbReference>
<sequence>MQQSNGYVIGFAVAMTVIIGGLLATVKVVLKERQDTEIALDTKKQILQAVGVTGDDKQALAAIYKERIQSVVVNAQGEQVSDFGAKSPEDVSVQANWKVMKKQVAALKGGDKKASIDYTSVNDVNLPIFKFMKEGSKTEVEAYILPVYGYGLWNDIWGYVAMNPDMKTIKGAVFGHAGETPGLGARMSDADVQDRYQGKSIVENGKISPVLMMKGEGNTGISDNEVDGMSGATLTRDGLNEMMVNYLNLYEPYMQKIRGNAVSLR</sequence>
<dbReference type="GO" id="GO:0016655">
    <property type="term" value="F:oxidoreductase activity, acting on NAD(P)H, quinone or similar compound as acceptor"/>
    <property type="evidence" value="ECO:0007669"/>
    <property type="project" value="UniProtKB-UniRule"/>
</dbReference>
<dbReference type="EC" id="7.2.1.1" evidence="16 17"/>
<gene>
    <name evidence="16" type="primary">nqrC</name>
    <name evidence="19" type="ORF">BC781_102386</name>
</gene>
<comment type="caution">
    <text evidence="19">The sequence shown here is derived from an EMBL/GenBank/DDBJ whole genome shotgun (WGS) entry which is preliminary data.</text>
</comment>
<dbReference type="HAMAP" id="MF_00427">
    <property type="entry name" value="NqrC"/>
    <property type="match status" value="1"/>
</dbReference>
<comment type="function">
    <text evidence="16">NQR complex catalyzes the reduction of ubiquinone-1 to ubiquinol by two successive reactions, coupled with the transport of Na(+) ions from the cytoplasm to the periplasm. NqrA to NqrE are probably involved in the second step, the conversion of ubisemiquinone to ubiquinol.</text>
</comment>
<organism evidence="19 20">
    <name type="scientific">Sediminitomix flava</name>
    <dbReference type="NCBI Taxonomy" id="379075"/>
    <lineage>
        <taxon>Bacteria</taxon>
        <taxon>Pseudomonadati</taxon>
        <taxon>Bacteroidota</taxon>
        <taxon>Cytophagia</taxon>
        <taxon>Cytophagales</taxon>
        <taxon>Flammeovirgaceae</taxon>
        <taxon>Sediminitomix</taxon>
    </lineage>
</organism>
<evidence type="ECO:0000256" key="14">
    <source>
        <dbReference type="ARBA" id="ARBA00023136"/>
    </source>
</evidence>
<protein>
    <recommendedName>
        <fullName evidence="16 17">Na(+)-translocating NADH-quinone reductase subunit C</fullName>
        <shortName evidence="16 17">Na(+)-NQR subunit C</shortName>
        <shortName evidence="16 17">Na(+)-translocating NQR subunit C</shortName>
        <ecNumber evidence="16 17">7.2.1.1</ecNumber>
    </recommendedName>
    <alternativeName>
        <fullName evidence="16 17">NQR complex subunit C</fullName>
    </alternativeName>
    <alternativeName>
        <fullName evidence="16 17">NQR-1 subunit C</fullName>
    </alternativeName>
</protein>
<evidence type="ECO:0000256" key="1">
    <source>
        <dbReference type="ARBA" id="ARBA00022448"/>
    </source>
</evidence>
<comment type="subunit">
    <text evidence="16 17">Composed of six subunits; NqrA, NqrB, NqrC, NqrD, NqrE and NqrF.</text>
</comment>
<evidence type="ECO:0000256" key="5">
    <source>
        <dbReference type="ARBA" id="ARBA00022630"/>
    </source>
</evidence>
<dbReference type="GO" id="GO:0005886">
    <property type="term" value="C:plasma membrane"/>
    <property type="evidence" value="ECO:0007669"/>
    <property type="project" value="UniProtKB-SubCell"/>
</dbReference>
<evidence type="ECO:0000256" key="8">
    <source>
        <dbReference type="ARBA" id="ARBA00022967"/>
    </source>
</evidence>
<dbReference type="AlphaFoldDB" id="A0A315ZBV0"/>
<keyword evidence="5 16" id="KW-0285">Flavoprotein</keyword>
<keyword evidence="8 16" id="KW-1278">Translocase</keyword>
<evidence type="ECO:0000313" key="20">
    <source>
        <dbReference type="Proteomes" id="UP000245535"/>
    </source>
</evidence>
<evidence type="ECO:0000256" key="6">
    <source>
        <dbReference type="ARBA" id="ARBA00022643"/>
    </source>
</evidence>
<reference evidence="19 20" key="1">
    <citation type="submission" date="2018-03" db="EMBL/GenBank/DDBJ databases">
        <title>Genomic Encyclopedia of Archaeal and Bacterial Type Strains, Phase II (KMG-II): from individual species to whole genera.</title>
        <authorList>
            <person name="Goeker M."/>
        </authorList>
    </citation>
    <scope>NUCLEOTIDE SEQUENCE [LARGE SCALE GENOMIC DNA]</scope>
    <source>
        <strain evidence="19 20">DSM 28229</strain>
    </source>
</reference>
<evidence type="ECO:0000256" key="11">
    <source>
        <dbReference type="ARBA" id="ARBA00023053"/>
    </source>
</evidence>
<keyword evidence="10 16" id="KW-0520">NAD</keyword>
<comment type="cofactor">
    <cofactor evidence="16 17">
        <name>FMN</name>
        <dbReference type="ChEBI" id="CHEBI:58210"/>
    </cofactor>
</comment>
<comment type="caution">
    <text evidence="16">Lacks conserved residue(s) required for the propagation of feature annotation.</text>
</comment>
<evidence type="ECO:0000256" key="3">
    <source>
        <dbReference type="ARBA" id="ARBA00022519"/>
    </source>
</evidence>